<sequence length="71" mass="7602">MCLGRADTFVLLIRASSRASPLPHLTKYTLWNAVKCGSGLAREGNGPDATAYRYADNRAATRQLIPGPAPT</sequence>
<comment type="caution">
    <text evidence="1">The sequence shown here is derived from an EMBL/GenBank/DDBJ whole genome shotgun (WGS) entry which is preliminary data.</text>
</comment>
<dbReference type="EMBL" id="VOIX01000004">
    <property type="protein sequence ID" value="MRJ20755.1"/>
    <property type="molecule type" value="Genomic_DNA"/>
</dbReference>
<evidence type="ECO:0000313" key="1">
    <source>
        <dbReference type="EMBL" id="MRJ20755.1"/>
    </source>
</evidence>
<name>A0A646NZH0_9PSED</name>
<protein>
    <submittedName>
        <fullName evidence="1">Uncharacterized protein</fullName>
    </submittedName>
</protein>
<dbReference type="AlphaFoldDB" id="A0A646NZH0"/>
<gene>
    <name evidence="1" type="ORF">FRT60_10490</name>
</gene>
<dbReference type="Proteomes" id="UP000432048">
    <property type="component" value="Unassembled WGS sequence"/>
</dbReference>
<proteinExistence type="predicted"/>
<accession>A0A646NZH0</accession>
<organism evidence="1 2">
    <name type="scientific">Pseudomonas haemolytica</name>
    <dbReference type="NCBI Taxonomy" id="2600065"/>
    <lineage>
        <taxon>Bacteria</taxon>
        <taxon>Pseudomonadati</taxon>
        <taxon>Pseudomonadota</taxon>
        <taxon>Gammaproteobacteria</taxon>
        <taxon>Pseudomonadales</taxon>
        <taxon>Pseudomonadaceae</taxon>
        <taxon>Pseudomonas</taxon>
    </lineage>
</organism>
<reference evidence="1 2" key="1">
    <citation type="submission" date="2019-08" db="EMBL/GenBank/DDBJ databases">
        <title>Pseudomonas haemolytica sp. nov. isolated from raw milk and skim milk concentrate.</title>
        <authorList>
            <person name="Hofmann K."/>
            <person name="Huptas C."/>
            <person name="Doll E."/>
            <person name="Scherer S."/>
            <person name="Wenning M."/>
        </authorList>
    </citation>
    <scope>NUCLEOTIDE SEQUENCE [LARGE SCALE GENOMIC DNA]</scope>
    <source>
        <strain evidence="1 2">DSM 108988</strain>
    </source>
</reference>
<evidence type="ECO:0000313" key="2">
    <source>
        <dbReference type="Proteomes" id="UP000432048"/>
    </source>
</evidence>